<dbReference type="Proteomes" id="UP001172457">
    <property type="component" value="Chromosome 3"/>
</dbReference>
<dbReference type="Pfam" id="PF03492">
    <property type="entry name" value="Methyltransf_7"/>
    <property type="match status" value="1"/>
</dbReference>
<keyword evidence="3" id="KW-0808">Transferase</keyword>
<evidence type="ECO:0000256" key="1">
    <source>
        <dbReference type="ARBA" id="ARBA00007967"/>
    </source>
</evidence>
<keyword evidence="2" id="KW-0489">Methyltransferase</keyword>
<evidence type="ECO:0000313" key="7">
    <source>
        <dbReference type="Proteomes" id="UP001172457"/>
    </source>
</evidence>
<protein>
    <submittedName>
        <fullName evidence="6">Uncharacterized protein</fullName>
    </submittedName>
</protein>
<dbReference type="InterPro" id="IPR042086">
    <property type="entry name" value="MeTrfase_capping"/>
</dbReference>
<dbReference type="SUPFAM" id="SSF53335">
    <property type="entry name" value="S-adenosyl-L-methionine-dependent methyltransferases"/>
    <property type="match status" value="1"/>
</dbReference>
<name>A0AA38TWR2_9ASTR</name>
<dbReference type="InterPro" id="IPR029063">
    <property type="entry name" value="SAM-dependent_MTases_sf"/>
</dbReference>
<dbReference type="Gene3D" id="3.40.50.150">
    <property type="entry name" value="Vaccinia Virus protein VP39"/>
    <property type="match status" value="1"/>
</dbReference>
<dbReference type="GO" id="GO:0008168">
    <property type="term" value="F:methyltransferase activity"/>
    <property type="evidence" value="ECO:0007669"/>
    <property type="project" value="UniProtKB-KW"/>
</dbReference>
<dbReference type="PANTHER" id="PTHR31009">
    <property type="entry name" value="S-ADENOSYL-L-METHIONINE:CARBOXYL METHYLTRANSFERASE FAMILY PROTEIN"/>
    <property type="match status" value="1"/>
</dbReference>
<dbReference type="Gene3D" id="1.10.1200.270">
    <property type="entry name" value="Methyltransferase, alpha-helical capping domain"/>
    <property type="match status" value="1"/>
</dbReference>
<organism evidence="6 7">
    <name type="scientific">Centaurea solstitialis</name>
    <name type="common">yellow star-thistle</name>
    <dbReference type="NCBI Taxonomy" id="347529"/>
    <lineage>
        <taxon>Eukaryota</taxon>
        <taxon>Viridiplantae</taxon>
        <taxon>Streptophyta</taxon>
        <taxon>Embryophyta</taxon>
        <taxon>Tracheophyta</taxon>
        <taxon>Spermatophyta</taxon>
        <taxon>Magnoliopsida</taxon>
        <taxon>eudicotyledons</taxon>
        <taxon>Gunneridae</taxon>
        <taxon>Pentapetalae</taxon>
        <taxon>asterids</taxon>
        <taxon>campanulids</taxon>
        <taxon>Asterales</taxon>
        <taxon>Asteraceae</taxon>
        <taxon>Carduoideae</taxon>
        <taxon>Cardueae</taxon>
        <taxon>Centaureinae</taxon>
        <taxon>Centaurea</taxon>
    </lineage>
</organism>
<gene>
    <name evidence="6" type="ORF">OSB04_012772</name>
</gene>
<comment type="caution">
    <text evidence="6">The sequence shown here is derived from an EMBL/GenBank/DDBJ whole genome shotgun (WGS) entry which is preliminary data.</text>
</comment>
<comment type="similarity">
    <text evidence="1">Belongs to the methyltransferase superfamily. Type-7 methyltransferase family.</text>
</comment>
<evidence type="ECO:0000256" key="3">
    <source>
        <dbReference type="ARBA" id="ARBA00022679"/>
    </source>
</evidence>
<keyword evidence="4" id="KW-0479">Metal-binding</keyword>
<evidence type="ECO:0000256" key="2">
    <source>
        <dbReference type="ARBA" id="ARBA00022603"/>
    </source>
</evidence>
<dbReference type="AlphaFoldDB" id="A0AA38TWR2"/>
<proteinExistence type="inferred from homology"/>
<accession>A0AA38TWR2</accession>
<evidence type="ECO:0000313" key="6">
    <source>
        <dbReference type="EMBL" id="KAJ9558158.1"/>
    </source>
</evidence>
<dbReference type="GO" id="GO:0032259">
    <property type="term" value="P:methylation"/>
    <property type="evidence" value="ECO:0007669"/>
    <property type="project" value="UniProtKB-KW"/>
</dbReference>
<evidence type="ECO:0000256" key="5">
    <source>
        <dbReference type="ARBA" id="ARBA00022842"/>
    </source>
</evidence>
<dbReference type="InterPro" id="IPR005299">
    <property type="entry name" value="MeTrfase_7"/>
</dbReference>
<keyword evidence="7" id="KW-1185">Reference proteome</keyword>
<sequence length="363" mass="41278">MNIGNGEFSYAQNSMLQEIVIRKVVPIVKHTIKSMANLDHDTIFGKCFNIADLGCSSGTNTLLVARIIMDIVHDVCKQNNLEAPQFQVCLNDLYNNDFDAIFKLLPDFYAKLRKDKGENFGPCFVSAVPGSFYGRLFLDQSLHLVHSSYSLHWLSQVPEGLDNNKANIYIARTSPQNVLEAYQKQFYSDFTKFLKLRSKELVFGGRMVLVFHGRSIVDPTSGESCSLYGLLAQSLIDLLKEGLVRESDIDSFNLPYYSPCEDEVRNAIRIEGSFLLDTMNVFQVNWDPYDADYTDSNDLKEDSHIHGKNTARVLRAVTEPLLTSHFGNSIIDPLFNKYEKHLTEHLAKKKTRHFNVQISLTKK</sequence>
<reference evidence="6" key="1">
    <citation type="submission" date="2023-03" db="EMBL/GenBank/DDBJ databases">
        <title>Chromosome-scale reference genome and RAD-based genetic map of yellow starthistle (Centaurea solstitialis) reveal putative structural variation and QTLs associated with invader traits.</title>
        <authorList>
            <person name="Reatini B."/>
            <person name="Cang F.A."/>
            <person name="Jiang Q."/>
            <person name="Mckibben M.T.W."/>
            <person name="Barker M.S."/>
            <person name="Rieseberg L.H."/>
            <person name="Dlugosch K.M."/>
        </authorList>
    </citation>
    <scope>NUCLEOTIDE SEQUENCE</scope>
    <source>
        <strain evidence="6">CAN-66</strain>
        <tissue evidence="6">Leaf</tissue>
    </source>
</reference>
<keyword evidence="5" id="KW-0460">Magnesium</keyword>
<evidence type="ECO:0000256" key="4">
    <source>
        <dbReference type="ARBA" id="ARBA00022723"/>
    </source>
</evidence>
<dbReference type="EMBL" id="JARYMX010000003">
    <property type="protein sequence ID" value="KAJ9558158.1"/>
    <property type="molecule type" value="Genomic_DNA"/>
</dbReference>
<dbReference type="GO" id="GO:0046872">
    <property type="term" value="F:metal ion binding"/>
    <property type="evidence" value="ECO:0007669"/>
    <property type="project" value="UniProtKB-KW"/>
</dbReference>